<feature type="domain" description="HTH merR-type" evidence="2">
    <location>
        <begin position="5"/>
        <end position="74"/>
    </location>
</feature>
<evidence type="ECO:0000313" key="4">
    <source>
        <dbReference type="Proteomes" id="UP001601059"/>
    </source>
</evidence>
<dbReference type="Gene3D" id="6.10.250.360">
    <property type="match status" value="1"/>
</dbReference>
<keyword evidence="1" id="KW-0238">DNA-binding</keyword>
<protein>
    <submittedName>
        <fullName evidence="3">MerR family transcriptional regulator</fullName>
    </submittedName>
</protein>
<dbReference type="InterPro" id="IPR000551">
    <property type="entry name" value="MerR-type_HTH_dom"/>
</dbReference>
<dbReference type="SUPFAM" id="SSF46955">
    <property type="entry name" value="Putative DNA-binding domain"/>
    <property type="match status" value="1"/>
</dbReference>
<dbReference type="InterPro" id="IPR047057">
    <property type="entry name" value="MerR_fam"/>
</dbReference>
<organism evidence="3 4">
    <name type="scientific">Cytobacillus spartinae</name>
    <dbReference type="NCBI Taxonomy" id="3299023"/>
    <lineage>
        <taxon>Bacteria</taxon>
        <taxon>Bacillati</taxon>
        <taxon>Bacillota</taxon>
        <taxon>Bacilli</taxon>
        <taxon>Bacillales</taxon>
        <taxon>Bacillaceae</taxon>
        <taxon>Cytobacillus</taxon>
    </lineage>
</organism>
<dbReference type="SMART" id="SM00422">
    <property type="entry name" value="HTH_MERR"/>
    <property type="match status" value="1"/>
</dbReference>
<dbReference type="Proteomes" id="UP001601059">
    <property type="component" value="Unassembled WGS sequence"/>
</dbReference>
<dbReference type="RefSeq" id="WP_389358443.1">
    <property type="nucleotide sequence ID" value="NZ_JBIACK010000001.1"/>
</dbReference>
<evidence type="ECO:0000259" key="2">
    <source>
        <dbReference type="PROSITE" id="PS50937"/>
    </source>
</evidence>
<sequence length="267" mass="31462">MSESTYTVKEFATMTGVTERTLRYYDRIELLKPSKYSEKGHRLYVMDDIEKIQKILTLKYLGYSLSEIQDNLIENSNHHLHETLKLQKEMLLKKREEIDIVIRTISKAESLVQNKDIDNQLLLTIIHSIQHENTQKKYFEKHLSKKLVDQAFLENRPEEERIEIEQQFVQLLADYQEFQLKGYKPSNAQVQELTQKLFIQIEEIFTPEMVNELEGLQDETEGLLQFSFIPQAVQSFIEESVRVFEKNHNCEGLLKGFENSKSLGEQV</sequence>
<dbReference type="InterPro" id="IPR009061">
    <property type="entry name" value="DNA-bd_dom_put_sf"/>
</dbReference>
<dbReference type="Gene3D" id="1.10.1660.10">
    <property type="match status" value="1"/>
</dbReference>
<accession>A0ABW6K6P6</accession>
<reference evidence="3 4" key="1">
    <citation type="submission" date="2024-08" db="EMBL/GenBank/DDBJ databases">
        <title>Two novel Cytobacillus novel species.</title>
        <authorList>
            <person name="Liu G."/>
        </authorList>
    </citation>
    <scope>NUCLEOTIDE SEQUENCE [LARGE SCALE GENOMIC DNA]</scope>
    <source>
        <strain evidence="3 4">FJAT-54145</strain>
    </source>
</reference>
<dbReference type="PANTHER" id="PTHR30204">
    <property type="entry name" value="REDOX-CYCLING DRUG-SENSING TRANSCRIPTIONAL ACTIVATOR SOXR"/>
    <property type="match status" value="1"/>
</dbReference>
<evidence type="ECO:0000256" key="1">
    <source>
        <dbReference type="ARBA" id="ARBA00023125"/>
    </source>
</evidence>
<name>A0ABW6K6P6_9BACI</name>
<keyword evidence="4" id="KW-1185">Reference proteome</keyword>
<dbReference type="PANTHER" id="PTHR30204:SF96">
    <property type="entry name" value="CHROMOSOME-ANCHORING PROTEIN RACA"/>
    <property type="match status" value="1"/>
</dbReference>
<proteinExistence type="predicted"/>
<dbReference type="EMBL" id="JBIACK010000001">
    <property type="protein sequence ID" value="MFE8699876.1"/>
    <property type="molecule type" value="Genomic_DNA"/>
</dbReference>
<dbReference type="CDD" id="cd01106">
    <property type="entry name" value="HTH_TipAL-Mta"/>
    <property type="match status" value="1"/>
</dbReference>
<comment type="caution">
    <text evidence="3">The sequence shown here is derived from an EMBL/GenBank/DDBJ whole genome shotgun (WGS) entry which is preliminary data.</text>
</comment>
<dbReference type="Pfam" id="PF13411">
    <property type="entry name" value="MerR_1"/>
    <property type="match status" value="1"/>
</dbReference>
<dbReference type="PROSITE" id="PS50937">
    <property type="entry name" value="HTH_MERR_2"/>
    <property type="match status" value="1"/>
</dbReference>
<gene>
    <name evidence="3" type="ORF">ACFYKX_04485</name>
</gene>
<evidence type="ECO:0000313" key="3">
    <source>
        <dbReference type="EMBL" id="MFE8699876.1"/>
    </source>
</evidence>